<proteinExistence type="predicted"/>
<comment type="caution">
    <text evidence="1">The sequence shown here is derived from an EMBL/GenBank/DDBJ whole genome shotgun (WGS) entry which is preliminary data.</text>
</comment>
<dbReference type="KEGG" id="more:E1B28_009797"/>
<reference evidence="1" key="1">
    <citation type="journal article" date="2021" name="Genome Biol. Evol.">
        <title>The assembled and annotated genome of the fairy-ring fungus Marasmius oreades.</title>
        <authorList>
            <person name="Hiltunen M."/>
            <person name="Ament-Velasquez S.L."/>
            <person name="Johannesson H."/>
        </authorList>
    </citation>
    <scope>NUCLEOTIDE SEQUENCE</scope>
    <source>
        <strain evidence="1">03SP1</strain>
    </source>
</reference>
<sequence length="123" mass="13063">MKGSNGGFVTWVRSGKLGASAAGLGSKLNIGSTSSVSLLNGRLWIHNRGELVSTVTSTAVVSNSSIFTKDGVLSPPPPKRNNNCFQSLWQHIPRVKAKLSIGGKNWTSEILRSIGCVDIQKVT</sequence>
<dbReference type="GeneID" id="66078873"/>
<dbReference type="Proteomes" id="UP001049176">
    <property type="component" value="Chromosome 6"/>
</dbReference>
<evidence type="ECO:0000313" key="1">
    <source>
        <dbReference type="EMBL" id="KAG7090703.1"/>
    </source>
</evidence>
<protein>
    <submittedName>
        <fullName evidence="1">Uncharacterized protein</fullName>
    </submittedName>
</protein>
<dbReference type="EMBL" id="CM032186">
    <property type="protein sequence ID" value="KAG7090703.1"/>
    <property type="molecule type" value="Genomic_DNA"/>
</dbReference>
<dbReference type="RefSeq" id="XP_043007173.1">
    <property type="nucleotide sequence ID" value="XM_043154716.1"/>
</dbReference>
<evidence type="ECO:0000313" key="2">
    <source>
        <dbReference type="Proteomes" id="UP001049176"/>
    </source>
</evidence>
<keyword evidence="2" id="KW-1185">Reference proteome</keyword>
<name>A0A9P7RX98_9AGAR</name>
<accession>A0A9P7RX98</accession>
<dbReference type="AlphaFoldDB" id="A0A9P7RX98"/>
<gene>
    <name evidence="1" type="ORF">E1B28_009797</name>
</gene>
<organism evidence="1 2">
    <name type="scientific">Marasmius oreades</name>
    <name type="common">fairy-ring Marasmius</name>
    <dbReference type="NCBI Taxonomy" id="181124"/>
    <lineage>
        <taxon>Eukaryota</taxon>
        <taxon>Fungi</taxon>
        <taxon>Dikarya</taxon>
        <taxon>Basidiomycota</taxon>
        <taxon>Agaricomycotina</taxon>
        <taxon>Agaricomycetes</taxon>
        <taxon>Agaricomycetidae</taxon>
        <taxon>Agaricales</taxon>
        <taxon>Marasmiineae</taxon>
        <taxon>Marasmiaceae</taxon>
        <taxon>Marasmius</taxon>
    </lineage>
</organism>